<feature type="transmembrane region" description="Helical" evidence="5">
    <location>
        <begin position="112"/>
        <end position="131"/>
    </location>
</feature>
<dbReference type="InParanoid" id="A0A2V0NLL9"/>
<gene>
    <name evidence="6" type="ORF">Rsub_01036</name>
</gene>
<dbReference type="InterPro" id="IPR003844">
    <property type="entry name" value="UPF0060"/>
</dbReference>
<dbReference type="OrthoDB" id="65622at2759"/>
<keyword evidence="3 5" id="KW-1133">Transmembrane helix</keyword>
<dbReference type="HAMAP" id="MF_00010">
    <property type="entry name" value="UPF0060"/>
    <property type="match status" value="1"/>
</dbReference>
<accession>A0A2V0NLL9</accession>
<protein>
    <submittedName>
        <fullName evidence="6">Uncharacterized protein</fullName>
    </submittedName>
</protein>
<dbReference type="EMBL" id="BDRX01000004">
    <property type="protein sequence ID" value="GBF88324.1"/>
    <property type="molecule type" value="Genomic_DNA"/>
</dbReference>
<reference evidence="6 7" key="1">
    <citation type="journal article" date="2018" name="Sci. Rep.">
        <title>Raphidocelis subcapitata (=Pseudokirchneriella subcapitata) provides an insight into genome evolution and environmental adaptations in the Sphaeropleales.</title>
        <authorList>
            <person name="Suzuki S."/>
            <person name="Yamaguchi H."/>
            <person name="Nakajima N."/>
            <person name="Kawachi M."/>
        </authorList>
    </citation>
    <scope>NUCLEOTIDE SEQUENCE [LARGE SCALE GENOMIC DNA]</scope>
    <source>
        <strain evidence="6 7">NIES-35</strain>
    </source>
</reference>
<dbReference type="Proteomes" id="UP000247498">
    <property type="component" value="Unassembled WGS sequence"/>
</dbReference>
<evidence type="ECO:0000256" key="4">
    <source>
        <dbReference type="ARBA" id="ARBA00023136"/>
    </source>
</evidence>
<dbReference type="Gene3D" id="1.10.3730.20">
    <property type="match status" value="1"/>
</dbReference>
<evidence type="ECO:0000313" key="7">
    <source>
        <dbReference type="Proteomes" id="UP000247498"/>
    </source>
</evidence>
<dbReference type="InterPro" id="IPR037185">
    <property type="entry name" value="EmrE-like"/>
</dbReference>
<dbReference type="PANTHER" id="PTHR36116:SF1">
    <property type="entry name" value="UPF0060 MEMBRANE PROTEIN YNFA"/>
    <property type="match status" value="1"/>
</dbReference>
<organism evidence="6 7">
    <name type="scientific">Raphidocelis subcapitata</name>
    <dbReference type="NCBI Taxonomy" id="307507"/>
    <lineage>
        <taxon>Eukaryota</taxon>
        <taxon>Viridiplantae</taxon>
        <taxon>Chlorophyta</taxon>
        <taxon>core chlorophytes</taxon>
        <taxon>Chlorophyceae</taxon>
        <taxon>CS clade</taxon>
        <taxon>Sphaeropleales</taxon>
        <taxon>Selenastraceae</taxon>
        <taxon>Raphidocelis</taxon>
    </lineage>
</organism>
<evidence type="ECO:0000256" key="2">
    <source>
        <dbReference type="ARBA" id="ARBA00022692"/>
    </source>
</evidence>
<sequence length="134" mass="13975">MPAAALATDAPAVAESGVIPWTPATVAATLGIFLFAGLAEIGGGWLVWQGMRKGRPWWWIVGGVAVLACYGFIPTLQPPAASFGRVYAVYGGVFIALSYAWGAVLDGDRPDAGDWAGGAVALAGVVLAWFWPRR</sequence>
<name>A0A2V0NLL9_9CHLO</name>
<dbReference type="PANTHER" id="PTHR36116">
    <property type="entry name" value="UPF0060 MEMBRANE PROTEIN YNFA"/>
    <property type="match status" value="1"/>
</dbReference>
<feature type="transmembrane region" description="Helical" evidence="5">
    <location>
        <begin position="57"/>
        <end position="75"/>
    </location>
</feature>
<dbReference type="Pfam" id="PF02694">
    <property type="entry name" value="UPF0060"/>
    <property type="match status" value="1"/>
</dbReference>
<evidence type="ECO:0000313" key="6">
    <source>
        <dbReference type="EMBL" id="GBF88324.1"/>
    </source>
</evidence>
<keyword evidence="1" id="KW-1003">Cell membrane</keyword>
<evidence type="ECO:0000256" key="1">
    <source>
        <dbReference type="ARBA" id="ARBA00022475"/>
    </source>
</evidence>
<feature type="transmembrane region" description="Helical" evidence="5">
    <location>
        <begin position="26"/>
        <end position="48"/>
    </location>
</feature>
<dbReference type="AlphaFoldDB" id="A0A2V0NLL9"/>
<keyword evidence="7" id="KW-1185">Reference proteome</keyword>
<keyword evidence="4 5" id="KW-0472">Membrane</keyword>
<evidence type="ECO:0000256" key="5">
    <source>
        <dbReference type="SAM" id="Phobius"/>
    </source>
</evidence>
<dbReference type="SUPFAM" id="SSF103481">
    <property type="entry name" value="Multidrug resistance efflux transporter EmrE"/>
    <property type="match status" value="1"/>
</dbReference>
<evidence type="ECO:0000256" key="3">
    <source>
        <dbReference type="ARBA" id="ARBA00022989"/>
    </source>
</evidence>
<dbReference type="NCBIfam" id="NF002586">
    <property type="entry name" value="PRK02237.1"/>
    <property type="match status" value="1"/>
</dbReference>
<feature type="transmembrane region" description="Helical" evidence="5">
    <location>
        <begin position="87"/>
        <end position="105"/>
    </location>
</feature>
<keyword evidence="2 5" id="KW-0812">Transmembrane</keyword>
<dbReference type="GO" id="GO:0005886">
    <property type="term" value="C:plasma membrane"/>
    <property type="evidence" value="ECO:0007669"/>
    <property type="project" value="TreeGrafter"/>
</dbReference>
<proteinExistence type="inferred from homology"/>
<comment type="caution">
    <text evidence="6">The sequence shown here is derived from an EMBL/GenBank/DDBJ whole genome shotgun (WGS) entry which is preliminary data.</text>
</comment>